<dbReference type="Gene3D" id="3.40.140.10">
    <property type="entry name" value="Cytidine Deaminase, domain 2"/>
    <property type="match status" value="1"/>
</dbReference>
<dbReference type="GO" id="GO:0005737">
    <property type="term" value="C:cytoplasm"/>
    <property type="evidence" value="ECO:0007669"/>
    <property type="project" value="TreeGrafter"/>
</dbReference>
<dbReference type="PROSITE" id="PS51747">
    <property type="entry name" value="CYT_DCMP_DEAMINASES_2"/>
    <property type="match status" value="1"/>
</dbReference>
<feature type="domain" description="CMP/dCMP-type deaminase" evidence="3">
    <location>
        <begin position="155"/>
        <end position="276"/>
    </location>
</feature>
<dbReference type="PANTHER" id="PTHR11079:SF156">
    <property type="entry name" value="INACTIVE TRNA-SPECIFIC ADENOSINE DEAMINASE-LIKE PROTEIN 3-RELATED"/>
    <property type="match status" value="1"/>
</dbReference>
<dbReference type="EMBL" id="JAEUBF010000499">
    <property type="protein sequence ID" value="KAH3678149.1"/>
    <property type="molecule type" value="Genomic_DNA"/>
</dbReference>
<keyword evidence="5" id="KW-1185">Reference proteome</keyword>
<name>A0A9P8PVR1_9ASCO</name>
<comment type="similarity">
    <text evidence="2">Belongs to the cytidine and deoxycytidylate deaminase family. ADAT3 subfamily.</text>
</comment>
<comment type="caution">
    <text evidence="4">The sequence shown here is derived from an EMBL/GenBank/DDBJ whole genome shotgun (WGS) entry which is preliminary data.</text>
</comment>
<evidence type="ECO:0000259" key="3">
    <source>
        <dbReference type="PROSITE" id="PS51747"/>
    </source>
</evidence>
<dbReference type="SUPFAM" id="SSF53927">
    <property type="entry name" value="Cytidine deaminase-like"/>
    <property type="match status" value="1"/>
</dbReference>
<reference evidence="4" key="2">
    <citation type="submission" date="2021-01" db="EMBL/GenBank/DDBJ databases">
        <authorList>
            <person name="Schikora-Tamarit M.A."/>
        </authorList>
    </citation>
    <scope>NUCLEOTIDE SEQUENCE</scope>
    <source>
        <strain evidence="4">CBS6341</strain>
    </source>
</reference>
<dbReference type="GO" id="GO:0002100">
    <property type="term" value="P:tRNA wobble adenosine to inosine editing"/>
    <property type="evidence" value="ECO:0007669"/>
    <property type="project" value="InterPro"/>
</dbReference>
<accession>A0A9P8PVR1</accession>
<dbReference type="OrthoDB" id="3180714at2759"/>
<keyword evidence="1" id="KW-0819">tRNA processing</keyword>
<evidence type="ECO:0000256" key="2">
    <source>
        <dbReference type="ARBA" id="ARBA00038160"/>
    </source>
</evidence>
<organism evidence="4 5">
    <name type="scientific">Wickerhamomyces mucosus</name>
    <dbReference type="NCBI Taxonomy" id="1378264"/>
    <lineage>
        <taxon>Eukaryota</taxon>
        <taxon>Fungi</taxon>
        <taxon>Dikarya</taxon>
        <taxon>Ascomycota</taxon>
        <taxon>Saccharomycotina</taxon>
        <taxon>Saccharomycetes</taxon>
        <taxon>Phaffomycetales</taxon>
        <taxon>Wickerhamomycetaceae</taxon>
        <taxon>Wickerhamomyces</taxon>
    </lineage>
</organism>
<dbReference type="InterPro" id="IPR002125">
    <property type="entry name" value="CMP_dCMP_dom"/>
</dbReference>
<reference evidence="4" key="1">
    <citation type="journal article" date="2021" name="Open Biol.">
        <title>Shared evolutionary footprints suggest mitochondrial oxidative damage underlies multiple complex I losses in fungi.</title>
        <authorList>
            <person name="Schikora-Tamarit M.A."/>
            <person name="Marcet-Houben M."/>
            <person name="Nosek J."/>
            <person name="Gabaldon T."/>
        </authorList>
    </citation>
    <scope>NUCLEOTIDE SEQUENCE</scope>
    <source>
        <strain evidence="4">CBS6341</strain>
    </source>
</reference>
<dbReference type="AlphaFoldDB" id="A0A9P8PVR1"/>
<sequence>MVKKINNKLDIDFESGIIEKKLLQIVKKNPLINVLKLISVWTIEVDPKSSSKVLSVFKNFPDPVNLQHLKRIQKTTEGKLKVLVSSMELFSNENEVKLRLENESIVYQNLSIHEVPNHCPTIKLLSHDWTQKYWPLLWKGNPNDQILNDMKINVDEIRIFLERISKESLQITEGLPIVTLAAKDSKILAISSDKRSSSQPLEHSIMSCIETITSQQRKNDHDNTEQYLLNDITIYTTHEPCSMCCMALIHSRIQRLIYLEPSIGTGALKQSSGDGYCIHDNKFLNSSYEVLEWIGDEFQVGKVHIDIPV</sequence>
<dbReference type="GO" id="GO:0052717">
    <property type="term" value="F:tRNA-specific adenosine-34 deaminase activity"/>
    <property type="evidence" value="ECO:0007669"/>
    <property type="project" value="UniProtKB-EC"/>
</dbReference>
<dbReference type="CDD" id="cd01285">
    <property type="entry name" value="nucleoside_deaminase"/>
    <property type="match status" value="1"/>
</dbReference>
<dbReference type="PANTHER" id="PTHR11079">
    <property type="entry name" value="CYTOSINE DEAMINASE FAMILY MEMBER"/>
    <property type="match status" value="1"/>
</dbReference>
<protein>
    <recommendedName>
        <fullName evidence="3">CMP/dCMP-type deaminase domain-containing protein</fullName>
    </recommendedName>
</protein>
<dbReference type="GO" id="GO:0046872">
    <property type="term" value="F:metal ion binding"/>
    <property type="evidence" value="ECO:0007669"/>
    <property type="project" value="UniProtKB-KW"/>
</dbReference>
<dbReference type="Pfam" id="PF00383">
    <property type="entry name" value="dCMP_cyt_deam_1"/>
    <property type="match status" value="1"/>
</dbReference>
<dbReference type="InterPro" id="IPR016193">
    <property type="entry name" value="Cytidine_deaminase-like"/>
</dbReference>
<dbReference type="Proteomes" id="UP000769528">
    <property type="component" value="Unassembled WGS sequence"/>
</dbReference>
<gene>
    <name evidence="4" type="ORF">WICMUC_001665</name>
</gene>
<evidence type="ECO:0000313" key="4">
    <source>
        <dbReference type="EMBL" id="KAH3678149.1"/>
    </source>
</evidence>
<evidence type="ECO:0000256" key="1">
    <source>
        <dbReference type="ARBA" id="ARBA00022694"/>
    </source>
</evidence>
<dbReference type="GO" id="GO:0005634">
    <property type="term" value="C:nucleus"/>
    <property type="evidence" value="ECO:0007669"/>
    <property type="project" value="TreeGrafter"/>
</dbReference>
<evidence type="ECO:0000313" key="5">
    <source>
        <dbReference type="Proteomes" id="UP000769528"/>
    </source>
</evidence>
<proteinExistence type="inferred from homology"/>